<evidence type="ECO:0000259" key="2">
    <source>
        <dbReference type="Pfam" id="PF01656"/>
    </source>
</evidence>
<feature type="region of interest" description="Disordered" evidence="1">
    <location>
        <begin position="301"/>
        <end position="323"/>
    </location>
</feature>
<dbReference type="CDD" id="cd02042">
    <property type="entry name" value="ParAB_family"/>
    <property type="match status" value="1"/>
</dbReference>
<dbReference type="GO" id="GO:0005524">
    <property type="term" value="F:ATP binding"/>
    <property type="evidence" value="ECO:0007669"/>
    <property type="project" value="TreeGrafter"/>
</dbReference>
<evidence type="ECO:0000313" key="3">
    <source>
        <dbReference type="EMBL" id="KKF00440.1"/>
    </source>
</evidence>
<dbReference type="InterPro" id="IPR050625">
    <property type="entry name" value="ParA/MinD_ATPase"/>
</dbReference>
<dbReference type="Proteomes" id="UP000034150">
    <property type="component" value="Unassembled WGS sequence"/>
</dbReference>
<comment type="caution">
    <text evidence="3">The sequence shown here is derived from an EMBL/GenBank/DDBJ whole genome shotgun (WGS) entry which is preliminary data.</text>
</comment>
<dbReference type="PANTHER" id="PTHR43384:SF14">
    <property type="entry name" value="ESX-1 SECRETION-ASSOCIATED PROTEIN ESPI"/>
    <property type="match status" value="1"/>
</dbReference>
<dbReference type="GO" id="GO:0051782">
    <property type="term" value="P:negative regulation of cell division"/>
    <property type="evidence" value="ECO:0007669"/>
    <property type="project" value="TreeGrafter"/>
</dbReference>
<dbReference type="GO" id="GO:0009898">
    <property type="term" value="C:cytoplasmic side of plasma membrane"/>
    <property type="evidence" value="ECO:0007669"/>
    <property type="project" value="TreeGrafter"/>
</dbReference>
<gene>
    <name evidence="3" type="ORF">WN67_18800</name>
</gene>
<keyword evidence="4" id="KW-1185">Reference proteome</keyword>
<accession>A0A0M2JV36</accession>
<evidence type="ECO:0000313" key="4">
    <source>
        <dbReference type="Proteomes" id="UP000034150"/>
    </source>
</evidence>
<evidence type="ECO:0000256" key="1">
    <source>
        <dbReference type="SAM" id="MobiDB-lite"/>
    </source>
</evidence>
<dbReference type="GO" id="GO:0016887">
    <property type="term" value="F:ATP hydrolysis activity"/>
    <property type="evidence" value="ECO:0007669"/>
    <property type="project" value="TreeGrafter"/>
</dbReference>
<dbReference type="AlphaFoldDB" id="A0A0M2JV36"/>
<dbReference type="Pfam" id="PF01656">
    <property type="entry name" value="CbiA"/>
    <property type="match status" value="1"/>
</dbReference>
<dbReference type="PANTHER" id="PTHR43384">
    <property type="entry name" value="SEPTUM SITE-DETERMINING PROTEIN MIND HOMOLOG, CHLOROPLASTIC-RELATED"/>
    <property type="match status" value="1"/>
</dbReference>
<dbReference type="PATRIC" id="fig|1807.13.peg.4654"/>
<feature type="domain" description="CobQ/CobB/MinD/ParA nucleotide binding" evidence="2">
    <location>
        <begin position="60"/>
        <end position="271"/>
    </location>
</feature>
<organism evidence="3 4">
    <name type="scientific">Mycolicibacterium obuense</name>
    <dbReference type="NCBI Taxonomy" id="1807"/>
    <lineage>
        <taxon>Bacteria</taxon>
        <taxon>Bacillati</taxon>
        <taxon>Actinomycetota</taxon>
        <taxon>Actinomycetes</taxon>
        <taxon>Mycobacteriales</taxon>
        <taxon>Mycobacteriaceae</taxon>
        <taxon>Mycolicibacterium</taxon>
    </lineage>
</organism>
<protein>
    <recommendedName>
        <fullName evidence="2">CobQ/CobB/MinD/ParA nucleotide binding domain-containing protein</fullName>
    </recommendedName>
</protein>
<dbReference type="Gene3D" id="3.40.50.300">
    <property type="entry name" value="P-loop containing nucleotide triphosphate hydrolases"/>
    <property type="match status" value="1"/>
</dbReference>
<reference evidence="3 4" key="1">
    <citation type="journal article" date="2015" name="Genome Announc.">
        <title>Draft Genome Sequence of Mycobacterium obuense Strain UC1, Isolated from Patient Sputum.</title>
        <authorList>
            <person name="Greninger A.L."/>
            <person name="Cunningham G."/>
            <person name="Hsu E.D."/>
            <person name="Yu J.M."/>
            <person name="Chiu C.Y."/>
            <person name="Miller S."/>
        </authorList>
    </citation>
    <scope>NUCLEOTIDE SEQUENCE [LARGE SCALE GENOMIC DNA]</scope>
    <source>
        <strain evidence="3 4">UC1</strain>
    </source>
</reference>
<name>A0A0M2JV36_9MYCO</name>
<proteinExistence type="predicted"/>
<sequence>MQSQVREADFVTPYKQVPERGWRRKVYQTTRINLGLSPAEREWNDLRRRLTVNLRGTYTIAVLQQKGGVSKTTTTVGIGAALARYRDDKVVAIDANPASGNLAKRINEPSTGTWRGLLMDQNLHSYSDFRHYLGKDSSSGLEVLAGDPGDEVITGHALAMTWQRLSRQYPIALLDCGNQMRDDVIAAVLSMADVVVVPTTTRYDGAEAARETLDWLMQHGYPHLVRSAVMVVSNVNKVTPTKAVRNLHEGFERAVRAVHDIPYDPHLSDATAINFDRLAPQTQRAFIETAASIVDGFAGAADKDPGYRPQWPTPGHEHGQERR</sequence>
<dbReference type="SUPFAM" id="SSF52540">
    <property type="entry name" value="P-loop containing nucleoside triphosphate hydrolases"/>
    <property type="match status" value="1"/>
</dbReference>
<dbReference type="InterPro" id="IPR027417">
    <property type="entry name" value="P-loop_NTPase"/>
</dbReference>
<dbReference type="OrthoDB" id="4597894at2"/>
<dbReference type="InterPro" id="IPR002586">
    <property type="entry name" value="CobQ/CobB/MinD/ParA_Nub-bd_dom"/>
</dbReference>
<dbReference type="EMBL" id="LAUZ02000069">
    <property type="protein sequence ID" value="KKF00440.1"/>
    <property type="molecule type" value="Genomic_DNA"/>
</dbReference>
<dbReference type="GO" id="GO:0005829">
    <property type="term" value="C:cytosol"/>
    <property type="evidence" value="ECO:0007669"/>
    <property type="project" value="TreeGrafter"/>
</dbReference>
<dbReference type="RefSeq" id="WP_046364548.1">
    <property type="nucleotide sequence ID" value="NZ_LAUZ02000069.1"/>
</dbReference>